<accession>A0ABW6KBC3</accession>
<dbReference type="SUPFAM" id="SSF48452">
    <property type="entry name" value="TPR-like"/>
    <property type="match status" value="1"/>
</dbReference>
<dbReference type="RefSeq" id="WP_389358842.1">
    <property type="nucleotide sequence ID" value="NZ_JBIACK010000001.1"/>
</dbReference>
<comment type="caution">
    <text evidence="2">The sequence shown here is derived from an EMBL/GenBank/DDBJ whole genome shotgun (WGS) entry which is preliminary data.</text>
</comment>
<feature type="signal peptide" evidence="1">
    <location>
        <begin position="1"/>
        <end position="22"/>
    </location>
</feature>
<reference evidence="2 3" key="1">
    <citation type="submission" date="2024-08" db="EMBL/GenBank/DDBJ databases">
        <title>Two novel Cytobacillus novel species.</title>
        <authorList>
            <person name="Liu G."/>
        </authorList>
    </citation>
    <scope>NUCLEOTIDE SEQUENCE [LARGE SCALE GENOMIC DNA]</scope>
    <source>
        <strain evidence="2 3">FJAT-54145</strain>
    </source>
</reference>
<sequence>MKYKGFIFFFMCVVLVSGCSFFPEPVSLIQAPQSPLNNENKDNLLHLGKKYIPEGTSLAVQNKPVVMSPMTMADFNNDGINELVFFYKSNGSDEKVGAVILEKDDDHWNEISHMSGSGYEVSWGSASDITGDGVPELLFGWKMGVSAGSKLEIYTFQEKTFQKIAQLNYHDLELIYEENDPLLRLAVWKRELADVYSVDVLRWGGSSLNIDKELTPSYFLKVAEYYEQRAISVPDTAYYWYYLADSYVKANRQEDAIAAIEKGLALNRVSPLRNTFLELQEQVELAISQNEAPDVQYYISEANMTLKIPKNLYPYFSMEHSEGDQFEYIVDVNIEVEGQKHLLFSVEVLSKDFISSREGLKVIGETESLIYTGKFNEKIEGNRNDLVSEAVAISKEIMSSIKVGPAFPEHISQTDEEFIDELLEAYKKFTHVQMGGEMESGLIESFTHKDLDYRYLGEDIGTTSKFNEFLSSSFTKEAIQEFKKSARIIEHNGKLAQPNADGGTLLSYNQVKVVEVKDFGNEKQFVIKVPIGNSLTYEIVAIDFQKTEEGWRISSNPNTVF</sequence>
<gene>
    <name evidence="2" type="ORF">ACFYKX_05555</name>
</gene>
<proteinExistence type="predicted"/>
<feature type="chain" id="PRO_5047345405" evidence="1">
    <location>
        <begin position="23"/>
        <end position="561"/>
    </location>
</feature>
<dbReference type="Gene3D" id="3.10.450.420">
    <property type="match status" value="1"/>
</dbReference>
<dbReference type="InterPro" id="IPR028994">
    <property type="entry name" value="Integrin_alpha_N"/>
</dbReference>
<name>A0ABW6KBC3_9BACI</name>
<dbReference type="SUPFAM" id="SSF69318">
    <property type="entry name" value="Integrin alpha N-terminal domain"/>
    <property type="match status" value="1"/>
</dbReference>
<keyword evidence="3" id="KW-1185">Reference proteome</keyword>
<dbReference type="InterPro" id="IPR011990">
    <property type="entry name" value="TPR-like_helical_dom_sf"/>
</dbReference>
<evidence type="ECO:0000313" key="3">
    <source>
        <dbReference type="Proteomes" id="UP001601059"/>
    </source>
</evidence>
<organism evidence="2 3">
    <name type="scientific">Cytobacillus spartinae</name>
    <dbReference type="NCBI Taxonomy" id="3299023"/>
    <lineage>
        <taxon>Bacteria</taxon>
        <taxon>Bacillati</taxon>
        <taxon>Bacillota</taxon>
        <taxon>Bacilli</taxon>
        <taxon>Bacillales</taxon>
        <taxon>Bacillaceae</taxon>
        <taxon>Cytobacillus</taxon>
    </lineage>
</organism>
<evidence type="ECO:0000256" key="1">
    <source>
        <dbReference type="SAM" id="SignalP"/>
    </source>
</evidence>
<dbReference type="InterPro" id="IPR031841">
    <property type="entry name" value="Endopep_inhib"/>
</dbReference>
<dbReference type="PROSITE" id="PS51257">
    <property type="entry name" value="PROKAR_LIPOPROTEIN"/>
    <property type="match status" value="1"/>
</dbReference>
<keyword evidence="1" id="KW-0732">Signal</keyword>
<evidence type="ECO:0000313" key="2">
    <source>
        <dbReference type="EMBL" id="MFE8700088.1"/>
    </source>
</evidence>
<dbReference type="EMBL" id="JBIACK010000001">
    <property type="protein sequence ID" value="MFE8700088.1"/>
    <property type="molecule type" value="Genomic_DNA"/>
</dbReference>
<dbReference type="Proteomes" id="UP001601059">
    <property type="component" value="Unassembled WGS sequence"/>
</dbReference>
<dbReference type="InterPro" id="IPR053749">
    <property type="entry name" value="TA_system-associated_sf"/>
</dbReference>
<protein>
    <submittedName>
        <fullName evidence="2">DL-endopeptidase inhibitor IseA family protein</fullName>
    </submittedName>
</protein>
<dbReference type="Pfam" id="PF16800">
    <property type="entry name" value="Endopep_inhib"/>
    <property type="match status" value="1"/>
</dbReference>